<keyword evidence="2" id="KW-0732">Signal</keyword>
<dbReference type="InterPro" id="IPR038678">
    <property type="entry name" value="Spondin_N_sf"/>
</dbReference>
<dbReference type="Proteomes" id="UP001530315">
    <property type="component" value="Unassembled WGS sequence"/>
</dbReference>
<proteinExistence type="predicted"/>
<feature type="compositionally biased region" description="Polar residues" evidence="1">
    <location>
        <begin position="102"/>
        <end position="111"/>
    </location>
</feature>
<dbReference type="EMBL" id="JALLAZ020001094">
    <property type="protein sequence ID" value="KAL3780853.1"/>
    <property type="molecule type" value="Genomic_DNA"/>
</dbReference>
<evidence type="ECO:0000256" key="2">
    <source>
        <dbReference type="SAM" id="SignalP"/>
    </source>
</evidence>
<feature type="chain" id="PRO_5044805276" evidence="2">
    <location>
        <begin position="18"/>
        <end position="552"/>
    </location>
</feature>
<name>A0ABD3NYX7_9STRA</name>
<feature type="compositionally biased region" description="Basic and acidic residues" evidence="1">
    <location>
        <begin position="82"/>
        <end position="100"/>
    </location>
</feature>
<evidence type="ECO:0000313" key="4">
    <source>
        <dbReference type="Proteomes" id="UP001530315"/>
    </source>
</evidence>
<feature type="signal peptide" evidence="2">
    <location>
        <begin position="1"/>
        <end position="17"/>
    </location>
</feature>
<dbReference type="Gene3D" id="2.60.40.2130">
    <property type="entry name" value="F-spondin domain"/>
    <property type="match status" value="1"/>
</dbReference>
<protein>
    <submittedName>
        <fullName evidence="3">Uncharacterized protein</fullName>
    </submittedName>
</protein>
<evidence type="ECO:0000256" key="1">
    <source>
        <dbReference type="SAM" id="MobiDB-lite"/>
    </source>
</evidence>
<dbReference type="AlphaFoldDB" id="A0ABD3NYX7"/>
<organism evidence="3 4">
    <name type="scientific">Stephanodiscus triporus</name>
    <dbReference type="NCBI Taxonomy" id="2934178"/>
    <lineage>
        <taxon>Eukaryota</taxon>
        <taxon>Sar</taxon>
        <taxon>Stramenopiles</taxon>
        <taxon>Ochrophyta</taxon>
        <taxon>Bacillariophyta</taxon>
        <taxon>Coscinodiscophyceae</taxon>
        <taxon>Thalassiosirophycidae</taxon>
        <taxon>Stephanodiscales</taxon>
        <taxon>Stephanodiscaceae</taxon>
        <taxon>Stephanodiscus</taxon>
    </lineage>
</organism>
<feature type="compositionally biased region" description="Basic and acidic residues" evidence="1">
    <location>
        <begin position="112"/>
        <end position="130"/>
    </location>
</feature>
<feature type="compositionally biased region" description="Acidic residues" evidence="1">
    <location>
        <begin position="139"/>
        <end position="150"/>
    </location>
</feature>
<feature type="region of interest" description="Disordered" evidence="1">
    <location>
        <begin position="28"/>
        <end position="229"/>
    </location>
</feature>
<feature type="compositionally biased region" description="Basic residues" evidence="1">
    <location>
        <begin position="48"/>
        <end position="60"/>
    </location>
</feature>
<feature type="compositionally biased region" description="Gly residues" evidence="1">
    <location>
        <begin position="176"/>
        <end position="229"/>
    </location>
</feature>
<keyword evidence="4" id="KW-1185">Reference proteome</keyword>
<accession>A0ABD3NYX7</accession>
<reference evidence="3 4" key="1">
    <citation type="submission" date="2024-10" db="EMBL/GenBank/DDBJ databases">
        <title>Updated reference genomes for cyclostephanoid diatoms.</title>
        <authorList>
            <person name="Roberts W.R."/>
            <person name="Alverson A.J."/>
        </authorList>
    </citation>
    <scope>NUCLEOTIDE SEQUENCE [LARGE SCALE GENOMIC DNA]</scope>
    <source>
        <strain evidence="3 4">AJA276-08</strain>
    </source>
</reference>
<comment type="caution">
    <text evidence="3">The sequence shown here is derived from an EMBL/GenBank/DDBJ whole genome shotgun (WGS) entry which is preliminary data.</text>
</comment>
<evidence type="ECO:0000313" key="3">
    <source>
        <dbReference type="EMBL" id="KAL3780853.1"/>
    </source>
</evidence>
<sequence length="552" mass="60539">MKPVPILLSLVTIGATAKDPVGEVMGGIRGRKLVTNKTKRDGASSRGGTKRRKTKNKRVKSSLNLKDDTYSAARQGLSRRNAIRDKLHNVLTKNDGRGLKVETQTNTQTQHKGQETNEQDRELKKAKSSKENYGGNWEDSQDYDWDDDDMWGGGGGWGSSDTSSKGGYIFGKADKGGGWGNGSGKSSNGGWGSWGGGSGKSGKDGWGSWGGGSGKSGKGGWGGGSGKSGKGGGGSCGDYHWVEVTNLSFQQSFSEIFIMTAAHEVTEWLPIYRVGNHSSNALASLAQDADASEMQDRYMHRRGVEQVKIFSDFDYLDDEQKYLQGGATAKFKISTSGDGERLSIAVGLPFTNDGVVVLQGAHIFDGAEYLVPPLDAGVEANIQTCWSVAAEQEDFPWQSECANDDTSDENFNDLPGEGFVHIHRGMHDLDNADDLEDLLLFPECEDILSDSELDGTERFARYFYEEGFDDDFLLCADESTGSSLCSDPRDDEDFLQTLEDYRYDYAGSRYFLLARQSDDFDDFCDKITEANDDLKDLFSTLEPWLFDWQLSL</sequence>
<gene>
    <name evidence="3" type="ORF">ACHAW5_002786</name>
</gene>